<protein>
    <submittedName>
        <fullName evidence="2">Uncharacterized protein</fullName>
    </submittedName>
</protein>
<accession>A0A931B228</accession>
<proteinExistence type="predicted"/>
<dbReference type="AlphaFoldDB" id="A0A931B228"/>
<dbReference type="Proteomes" id="UP000657385">
    <property type="component" value="Unassembled WGS sequence"/>
</dbReference>
<keyword evidence="1" id="KW-0812">Transmembrane</keyword>
<dbReference type="RefSeq" id="WP_196191789.1">
    <property type="nucleotide sequence ID" value="NZ_JADPRT010000001.1"/>
</dbReference>
<reference evidence="2" key="1">
    <citation type="submission" date="2020-11" db="EMBL/GenBank/DDBJ databases">
        <title>Isolation and identification of active actinomycetes.</title>
        <authorList>
            <person name="Yu B."/>
        </authorList>
    </citation>
    <scope>NUCLEOTIDE SEQUENCE</scope>
    <source>
        <strain evidence="2">NEAU-YB345</strain>
    </source>
</reference>
<evidence type="ECO:0000256" key="1">
    <source>
        <dbReference type="SAM" id="Phobius"/>
    </source>
</evidence>
<organism evidence="2 3">
    <name type="scientific">Streptacidiphilus fuscans</name>
    <dbReference type="NCBI Taxonomy" id="2789292"/>
    <lineage>
        <taxon>Bacteria</taxon>
        <taxon>Bacillati</taxon>
        <taxon>Actinomycetota</taxon>
        <taxon>Actinomycetes</taxon>
        <taxon>Kitasatosporales</taxon>
        <taxon>Streptomycetaceae</taxon>
        <taxon>Streptacidiphilus</taxon>
    </lineage>
</organism>
<dbReference type="EMBL" id="JADPRT010000001">
    <property type="protein sequence ID" value="MBF9066593.1"/>
    <property type="molecule type" value="Genomic_DNA"/>
</dbReference>
<keyword evidence="1" id="KW-1133">Transmembrane helix</keyword>
<keyword evidence="1" id="KW-0472">Membrane</keyword>
<sequence>MSRERRRPTAPPTSERPDVPAALLPVVMAVTFLRGRAEKARQTEDLGALSFELVLLAIGLIVVATTVIGVLIAAINNKASSLK</sequence>
<name>A0A931B228_9ACTN</name>
<keyword evidence="3" id="KW-1185">Reference proteome</keyword>
<gene>
    <name evidence="2" type="ORF">I2501_00905</name>
</gene>
<evidence type="ECO:0000313" key="3">
    <source>
        <dbReference type="Proteomes" id="UP000657385"/>
    </source>
</evidence>
<evidence type="ECO:0000313" key="2">
    <source>
        <dbReference type="EMBL" id="MBF9066593.1"/>
    </source>
</evidence>
<comment type="caution">
    <text evidence="2">The sequence shown here is derived from an EMBL/GenBank/DDBJ whole genome shotgun (WGS) entry which is preliminary data.</text>
</comment>
<feature type="transmembrane region" description="Helical" evidence="1">
    <location>
        <begin position="53"/>
        <end position="75"/>
    </location>
</feature>